<dbReference type="EMBL" id="CP002428">
    <property type="protein sequence ID" value="AEV92367.1"/>
    <property type="molecule type" value="Genomic_DNA"/>
</dbReference>
<protein>
    <submittedName>
        <fullName evidence="1">Uncharacterized protein</fullName>
    </submittedName>
</protein>
<organism evidence="1 2">
    <name type="scientific">Rickettsia slovaca (strain 13-B)</name>
    <dbReference type="NCBI Taxonomy" id="941638"/>
    <lineage>
        <taxon>Bacteria</taxon>
        <taxon>Pseudomonadati</taxon>
        <taxon>Pseudomonadota</taxon>
        <taxon>Alphaproteobacteria</taxon>
        <taxon>Rickettsiales</taxon>
        <taxon>Rickettsiaceae</taxon>
        <taxon>Rickettsieae</taxon>
        <taxon>Rickettsia</taxon>
        <taxon>spotted fever group</taxon>
    </lineage>
</organism>
<evidence type="ECO:0000313" key="2">
    <source>
        <dbReference type="Proteomes" id="UP000005443"/>
    </source>
</evidence>
<proteinExistence type="predicted"/>
<reference evidence="1 2" key="1">
    <citation type="journal article" date="2012" name="J. Bacteriol.">
        <title>Complete genome sequence of Rickettsia slovaca, the agent of tick-borne lymphadenitis.</title>
        <authorList>
            <person name="Fournier P.E."/>
            <person name="El Karkouri K."/>
            <person name="Robert C."/>
            <person name="Medigue C."/>
            <person name="Raoult D."/>
        </authorList>
    </citation>
    <scope>NUCLEOTIDE SEQUENCE [LARGE SCALE GENOMIC DNA]</scope>
    <source>
        <strain evidence="1 2">13-B</strain>
    </source>
</reference>
<name>A0ABN4AG80_RICS1</name>
<sequence length="61" mass="7469">MELLLKCIIYSEVKILNDFMKIFNSYRDSIFIKDHVKSKHIIDKEKEQLRYEILEKNIFGF</sequence>
<dbReference type="Proteomes" id="UP000005443">
    <property type="component" value="Chromosome"/>
</dbReference>
<accession>A0ABN4AG80</accession>
<evidence type="ECO:0000313" key="1">
    <source>
        <dbReference type="EMBL" id="AEV92367.1"/>
    </source>
</evidence>
<keyword evidence="2" id="KW-1185">Reference proteome</keyword>
<gene>
    <name evidence="1" type="ordered locus">Rsl_911</name>
</gene>